<dbReference type="Proteomes" id="UP001054820">
    <property type="component" value="Chromosome"/>
</dbReference>
<feature type="transmembrane region" description="Helical" evidence="1">
    <location>
        <begin position="12"/>
        <end position="32"/>
    </location>
</feature>
<dbReference type="RefSeq" id="WP_237261515.1">
    <property type="nucleotide sequence ID" value="NZ_AP024202.1"/>
</dbReference>
<protein>
    <recommendedName>
        <fullName evidence="4">Type II secretion system protein</fullName>
    </recommendedName>
</protein>
<evidence type="ECO:0000313" key="2">
    <source>
        <dbReference type="EMBL" id="BCN94034.1"/>
    </source>
</evidence>
<name>A0ABN6CZE4_9GAMM</name>
<proteinExistence type="predicted"/>
<keyword evidence="3" id="KW-1185">Reference proteome</keyword>
<accession>A0ABN6CZE4</accession>
<sequence length="345" mass="38113">MKKQLNHEHSLQQGFVILLVIVVISIIAALWLSTKHYSLISVFKTNDIQADSYELELVKKRLLEYAVLHPEIYTTDDSGSYQNSAQIPAPGYFPCPDLDGDGDVEGAESSCSNPFTPGGTIPDEDNTGFVPSGGVLGFVPESISTHRVHFAEAGRYYYFLDERFSTQNPAADYINDALQKYAPMNPTQFVGDVSAATDNLDAFEPVLTLNGKTGYIALIIDAGDDGLDAANNVDASDGLVDRHFISRASDLSDDPNADKIVGITMQDLDNAINRRLCVERFRYEGLEYADEDGDGSPDEINPFSEIAVDLKHWYNDYVYTTLNDPNNNAGGANWRSTDLKCKYEY</sequence>
<evidence type="ECO:0000256" key="1">
    <source>
        <dbReference type="SAM" id="Phobius"/>
    </source>
</evidence>
<evidence type="ECO:0000313" key="3">
    <source>
        <dbReference type="Proteomes" id="UP001054820"/>
    </source>
</evidence>
<organism evidence="2 3">
    <name type="scientific">Thiomicrorhabdus immobilis</name>
    <dbReference type="NCBI Taxonomy" id="2791037"/>
    <lineage>
        <taxon>Bacteria</taxon>
        <taxon>Pseudomonadati</taxon>
        <taxon>Pseudomonadota</taxon>
        <taxon>Gammaproteobacteria</taxon>
        <taxon>Thiotrichales</taxon>
        <taxon>Piscirickettsiaceae</taxon>
        <taxon>Thiomicrorhabdus</taxon>
    </lineage>
</organism>
<gene>
    <name evidence="2" type="ORF">THMIRHAM_18190</name>
</gene>
<keyword evidence="1" id="KW-0812">Transmembrane</keyword>
<reference evidence="2" key="1">
    <citation type="journal article" date="2022" name="Arch. Microbiol.">
        <title>Thiomicrorhabdus immobilis sp. nov., a mesophilic sulfur-oxidizing bacterium isolated from sediment of a brackish lake in northern Japan.</title>
        <authorList>
            <person name="Kojima H."/>
            <person name="Mochizuki J."/>
            <person name="Kanda M."/>
            <person name="Watanabe T."/>
            <person name="Fukui M."/>
        </authorList>
    </citation>
    <scope>NUCLEOTIDE SEQUENCE</scope>
    <source>
        <strain evidence="2">Am19</strain>
    </source>
</reference>
<keyword evidence="1" id="KW-0472">Membrane</keyword>
<keyword evidence="1" id="KW-1133">Transmembrane helix</keyword>
<dbReference type="EMBL" id="AP024202">
    <property type="protein sequence ID" value="BCN94034.1"/>
    <property type="molecule type" value="Genomic_DNA"/>
</dbReference>
<evidence type="ECO:0008006" key="4">
    <source>
        <dbReference type="Google" id="ProtNLM"/>
    </source>
</evidence>